<sequence length="311" mass="34653">MKLAALSSLLLLATLLARPAAPAPIASQLTESDRPLPDIPTLMHEVEEHQKAAEAIQKDYLYHEVAQEQRSNGTKSQTEEFDVFWLNGVQVHKLTRKDGKDLTADEQRKESERIDKQVAKATDRKKKAEEKGQPTDSRGNDEVTVSRFLMLGAFTNPRRVQLKGRDTIVIDYAGDPKAKTRNRMEDVIRDLSGTIWVDEQDRTITRLEGHFAKAYKVGAGIVMSIKEGTSFSMEQMKINDEVWLPSHIEGHGAARVMLFVSFTGSIQINNSDYRKFKATSTILPGVATVKDSSSGDTQDAPREPEKAPPPP</sequence>
<dbReference type="RefSeq" id="WP_130420996.1">
    <property type="nucleotide sequence ID" value="NZ_SHKW01000001.1"/>
</dbReference>
<evidence type="ECO:0000256" key="2">
    <source>
        <dbReference type="SAM" id="SignalP"/>
    </source>
</evidence>
<accession>A0A4Q7Z095</accession>
<organism evidence="3 4">
    <name type="scientific">Edaphobacter modestus</name>
    <dbReference type="NCBI Taxonomy" id="388466"/>
    <lineage>
        <taxon>Bacteria</taxon>
        <taxon>Pseudomonadati</taxon>
        <taxon>Acidobacteriota</taxon>
        <taxon>Terriglobia</taxon>
        <taxon>Terriglobales</taxon>
        <taxon>Acidobacteriaceae</taxon>
        <taxon>Edaphobacter</taxon>
    </lineage>
</organism>
<keyword evidence="4" id="KW-1185">Reference proteome</keyword>
<name>A0A4Q7Z095_9BACT</name>
<feature type="chain" id="PRO_5020625146" evidence="2">
    <location>
        <begin position="23"/>
        <end position="311"/>
    </location>
</feature>
<comment type="caution">
    <text evidence="3">The sequence shown here is derived from an EMBL/GenBank/DDBJ whole genome shotgun (WGS) entry which is preliminary data.</text>
</comment>
<protein>
    <submittedName>
        <fullName evidence="3">Uncharacterized protein</fullName>
    </submittedName>
</protein>
<dbReference type="OrthoDB" id="115424at2"/>
<proteinExistence type="predicted"/>
<dbReference type="AlphaFoldDB" id="A0A4Q7Z095"/>
<dbReference type="EMBL" id="SHKW01000001">
    <property type="protein sequence ID" value="RZU42869.1"/>
    <property type="molecule type" value="Genomic_DNA"/>
</dbReference>
<keyword evidence="2" id="KW-0732">Signal</keyword>
<evidence type="ECO:0000313" key="4">
    <source>
        <dbReference type="Proteomes" id="UP000292958"/>
    </source>
</evidence>
<evidence type="ECO:0000313" key="3">
    <source>
        <dbReference type="EMBL" id="RZU42869.1"/>
    </source>
</evidence>
<feature type="region of interest" description="Disordered" evidence="1">
    <location>
        <begin position="99"/>
        <end position="141"/>
    </location>
</feature>
<reference evidence="3 4" key="1">
    <citation type="submission" date="2019-02" db="EMBL/GenBank/DDBJ databases">
        <title>Genomic Encyclopedia of Archaeal and Bacterial Type Strains, Phase II (KMG-II): from individual species to whole genera.</title>
        <authorList>
            <person name="Goeker M."/>
        </authorList>
    </citation>
    <scope>NUCLEOTIDE SEQUENCE [LARGE SCALE GENOMIC DNA]</scope>
    <source>
        <strain evidence="3 4">DSM 18101</strain>
    </source>
</reference>
<feature type="signal peptide" evidence="2">
    <location>
        <begin position="1"/>
        <end position="22"/>
    </location>
</feature>
<evidence type="ECO:0000256" key="1">
    <source>
        <dbReference type="SAM" id="MobiDB-lite"/>
    </source>
</evidence>
<feature type="compositionally biased region" description="Basic and acidic residues" evidence="1">
    <location>
        <begin position="299"/>
        <end position="311"/>
    </location>
</feature>
<dbReference type="Proteomes" id="UP000292958">
    <property type="component" value="Unassembled WGS sequence"/>
</dbReference>
<feature type="region of interest" description="Disordered" evidence="1">
    <location>
        <begin position="287"/>
        <end position="311"/>
    </location>
</feature>
<gene>
    <name evidence="3" type="ORF">BDD14_4467</name>
</gene>